<evidence type="ECO:0000313" key="1">
    <source>
        <dbReference type="EMBL" id="KAL2629721.1"/>
    </source>
</evidence>
<comment type="caution">
    <text evidence="1">The sequence shown here is derived from an EMBL/GenBank/DDBJ whole genome shotgun (WGS) entry which is preliminary data.</text>
</comment>
<keyword evidence="2" id="KW-1185">Reference proteome</keyword>
<reference evidence="1 2" key="1">
    <citation type="submission" date="2024-09" db="EMBL/GenBank/DDBJ databases">
        <title>Chromosome-scale assembly of Riccia fluitans.</title>
        <authorList>
            <person name="Paukszto L."/>
            <person name="Sawicki J."/>
            <person name="Karawczyk K."/>
            <person name="Piernik-Szablinska J."/>
            <person name="Szczecinska M."/>
            <person name="Mazdziarz M."/>
        </authorList>
    </citation>
    <scope>NUCLEOTIDE SEQUENCE [LARGE SCALE GENOMIC DNA]</scope>
    <source>
        <strain evidence="1">Rf_01</strain>
        <tissue evidence="1">Aerial parts of the thallus</tissue>
    </source>
</reference>
<accession>A0ABD1YGE3</accession>
<dbReference type="AlphaFoldDB" id="A0ABD1YGE3"/>
<sequence>MLGHLSLRRRHTHSASIQPALCFDLRSPRSSEERLQEKDQECMVADFAGRSRKEREKEVHGDREGDKAAMTIGTLHQNHLRTIAYED</sequence>
<organism evidence="1 2">
    <name type="scientific">Riccia fluitans</name>
    <dbReference type="NCBI Taxonomy" id="41844"/>
    <lineage>
        <taxon>Eukaryota</taxon>
        <taxon>Viridiplantae</taxon>
        <taxon>Streptophyta</taxon>
        <taxon>Embryophyta</taxon>
        <taxon>Marchantiophyta</taxon>
        <taxon>Marchantiopsida</taxon>
        <taxon>Marchantiidae</taxon>
        <taxon>Marchantiales</taxon>
        <taxon>Ricciaceae</taxon>
        <taxon>Riccia</taxon>
    </lineage>
</organism>
<name>A0ABD1YGE3_9MARC</name>
<dbReference type="EMBL" id="JBHFFA010000004">
    <property type="protein sequence ID" value="KAL2629721.1"/>
    <property type="molecule type" value="Genomic_DNA"/>
</dbReference>
<gene>
    <name evidence="1" type="ORF">R1flu_014407</name>
</gene>
<protein>
    <submittedName>
        <fullName evidence="1">Uncharacterized protein</fullName>
    </submittedName>
</protein>
<proteinExistence type="predicted"/>
<evidence type="ECO:0000313" key="2">
    <source>
        <dbReference type="Proteomes" id="UP001605036"/>
    </source>
</evidence>
<dbReference type="Proteomes" id="UP001605036">
    <property type="component" value="Unassembled WGS sequence"/>
</dbReference>